<evidence type="ECO:0000256" key="3">
    <source>
        <dbReference type="ARBA" id="ARBA00022840"/>
    </source>
</evidence>
<dbReference type="AlphaFoldDB" id="A0AAU9CPZ2"/>
<dbReference type="SUPFAM" id="SSF52540">
    <property type="entry name" value="P-loop containing nucleoside triphosphate hydrolases"/>
    <property type="match status" value="1"/>
</dbReference>
<evidence type="ECO:0000256" key="2">
    <source>
        <dbReference type="ARBA" id="ARBA00022741"/>
    </source>
</evidence>
<sequence>MLDAREVSLSINGKRIFDNISLGLQPGTFTAVLGANGAGKSSLLRTMCGDSSPSEGEVRIGDKSLHEQKPAELATKRAVMSQQFSVNFPFKVEEIVAMGRMPHLADPETDSRIVEDALKLTDTARLRKRPFTSLSGGEQQRVQLARVLAQIYGNGEGSKYLFLDEPTSNMDLAQQQRILETVKDIQGENIAVMAVIHDLNAASRFADKILFLKNGKEIAQGITDEVFTKETIEETYSHPVRMLRCPETRCPFVIADSAKISQIPINK</sequence>
<dbReference type="EMBL" id="AP025314">
    <property type="protein sequence ID" value="BDD08439.1"/>
    <property type="molecule type" value="Genomic_DNA"/>
</dbReference>
<keyword evidence="3 7" id="KW-0067">ATP-binding</keyword>
<dbReference type="SMART" id="SM00382">
    <property type="entry name" value="AAA"/>
    <property type="match status" value="1"/>
</dbReference>
<dbReference type="InterPro" id="IPR017871">
    <property type="entry name" value="ABC_transporter-like_CS"/>
</dbReference>
<name>A0AAU9CPZ2_9BACT</name>
<dbReference type="PROSITE" id="PS00211">
    <property type="entry name" value="ABC_TRANSPORTER_1"/>
    <property type="match status" value="1"/>
</dbReference>
<dbReference type="Proteomes" id="UP001348817">
    <property type="component" value="Chromosome"/>
</dbReference>
<keyword evidence="2" id="KW-0547">Nucleotide-binding</keyword>
<proteinExistence type="predicted"/>
<keyword evidence="8" id="KW-1185">Reference proteome</keyword>
<gene>
    <name evidence="7" type="primary">hmuV</name>
    <name evidence="7" type="ORF">FUAX_08710</name>
</gene>
<dbReference type="InterPro" id="IPR003593">
    <property type="entry name" value="AAA+_ATPase"/>
</dbReference>
<comment type="function">
    <text evidence="5">Part of the ABC transporter complex HmuTUV involved in hemin import. Responsible for energy coupling to the transport system.</text>
</comment>
<protein>
    <submittedName>
        <fullName evidence="7">Hemin import ATP-binding protein HmuV</fullName>
    </submittedName>
</protein>
<dbReference type="RefSeq" id="WP_338393701.1">
    <property type="nucleotide sequence ID" value="NZ_AP025314.1"/>
</dbReference>
<dbReference type="InterPro" id="IPR003439">
    <property type="entry name" value="ABC_transporter-like_ATP-bd"/>
</dbReference>
<evidence type="ECO:0000256" key="4">
    <source>
        <dbReference type="ARBA" id="ARBA00022967"/>
    </source>
</evidence>
<dbReference type="PROSITE" id="PS50893">
    <property type="entry name" value="ABC_TRANSPORTER_2"/>
    <property type="match status" value="1"/>
</dbReference>
<dbReference type="Pfam" id="PF00005">
    <property type="entry name" value="ABC_tran"/>
    <property type="match status" value="1"/>
</dbReference>
<evidence type="ECO:0000313" key="7">
    <source>
        <dbReference type="EMBL" id="BDD08439.1"/>
    </source>
</evidence>
<dbReference type="FunFam" id="3.40.50.300:FF:000134">
    <property type="entry name" value="Iron-enterobactin ABC transporter ATP-binding protein"/>
    <property type="match status" value="1"/>
</dbReference>
<dbReference type="PANTHER" id="PTHR42794">
    <property type="entry name" value="HEMIN IMPORT ATP-BINDING PROTEIN HMUV"/>
    <property type="match status" value="1"/>
</dbReference>
<accession>A0AAU9CPZ2</accession>
<organism evidence="7 8">
    <name type="scientific">Fulvitalea axinellae</name>
    <dbReference type="NCBI Taxonomy" id="1182444"/>
    <lineage>
        <taxon>Bacteria</taxon>
        <taxon>Pseudomonadati</taxon>
        <taxon>Bacteroidota</taxon>
        <taxon>Cytophagia</taxon>
        <taxon>Cytophagales</taxon>
        <taxon>Persicobacteraceae</taxon>
        <taxon>Fulvitalea</taxon>
    </lineage>
</organism>
<evidence type="ECO:0000313" key="8">
    <source>
        <dbReference type="Proteomes" id="UP001348817"/>
    </source>
</evidence>
<reference evidence="7 8" key="1">
    <citation type="submission" date="2021-12" db="EMBL/GenBank/DDBJ databases">
        <title>Genome sequencing of bacteria with rrn-lacking chromosome and rrn-plasmid.</title>
        <authorList>
            <person name="Anda M."/>
            <person name="Iwasaki W."/>
        </authorList>
    </citation>
    <scope>NUCLEOTIDE SEQUENCE [LARGE SCALE GENOMIC DNA]</scope>
    <source>
        <strain evidence="7 8">DSM 100852</strain>
    </source>
</reference>
<dbReference type="PANTHER" id="PTHR42794:SF1">
    <property type="entry name" value="HEMIN IMPORT ATP-BINDING PROTEIN HMUV"/>
    <property type="match status" value="1"/>
</dbReference>
<dbReference type="Gene3D" id="3.40.50.300">
    <property type="entry name" value="P-loop containing nucleotide triphosphate hydrolases"/>
    <property type="match status" value="1"/>
</dbReference>
<dbReference type="NCBIfam" id="NF010068">
    <property type="entry name" value="PRK13548.1"/>
    <property type="match status" value="1"/>
</dbReference>
<evidence type="ECO:0000256" key="5">
    <source>
        <dbReference type="ARBA" id="ARBA00037066"/>
    </source>
</evidence>
<dbReference type="InterPro" id="IPR027417">
    <property type="entry name" value="P-loop_NTPase"/>
</dbReference>
<dbReference type="GO" id="GO:0005524">
    <property type="term" value="F:ATP binding"/>
    <property type="evidence" value="ECO:0007669"/>
    <property type="project" value="UniProtKB-KW"/>
</dbReference>
<evidence type="ECO:0000259" key="6">
    <source>
        <dbReference type="PROSITE" id="PS50893"/>
    </source>
</evidence>
<evidence type="ECO:0000256" key="1">
    <source>
        <dbReference type="ARBA" id="ARBA00022448"/>
    </source>
</evidence>
<feature type="domain" description="ABC transporter" evidence="6">
    <location>
        <begin position="2"/>
        <end position="239"/>
    </location>
</feature>
<keyword evidence="4" id="KW-1278">Translocase</keyword>
<dbReference type="CDD" id="cd03214">
    <property type="entry name" value="ABC_Iron-Siderophores_B12_Hemin"/>
    <property type="match status" value="1"/>
</dbReference>
<dbReference type="GO" id="GO:0016887">
    <property type="term" value="F:ATP hydrolysis activity"/>
    <property type="evidence" value="ECO:0007669"/>
    <property type="project" value="InterPro"/>
</dbReference>
<keyword evidence="1" id="KW-0813">Transport</keyword>
<dbReference type="KEGG" id="fax:FUAX_08710"/>